<dbReference type="EMBL" id="VIVR01000001">
    <property type="protein sequence ID" value="TWE19014.1"/>
    <property type="molecule type" value="Genomic_DNA"/>
</dbReference>
<protein>
    <recommendedName>
        <fullName evidence="3">DUF2771 domain-containing protein</fullName>
    </recommendedName>
</protein>
<keyword evidence="2" id="KW-1185">Reference proteome</keyword>
<accession>A0A561ETS5</accession>
<organism evidence="1 2">
    <name type="scientific">Kitasatospora atroaurantiaca</name>
    <dbReference type="NCBI Taxonomy" id="285545"/>
    <lineage>
        <taxon>Bacteria</taxon>
        <taxon>Bacillati</taxon>
        <taxon>Actinomycetota</taxon>
        <taxon>Actinomycetes</taxon>
        <taxon>Kitasatosporales</taxon>
        <taxon>Streptomycetaceae</taxon>
        <taxon>Kitasatospora</taxon>
    </lineage>
</organism>
<evidence type="ECO:0008006" key="3">
    <source>
        <dbReference type="Google" id="ProtNLM"/>
    </source>
</evidence>
<evidence type="ECO:0000313" key="1">
    <source>
        <dbReference type="EMBL" id="TWE19014.1"/>
    </source>
</evidence>
<evidence type="ECO:0000313" key="2">
    <source>
        <dbReference type="Proteomes" id="UP000318416"/>
    </source>
</evidence>
<reference evidence="1 2" key="1">
    <citation type="submission" date="2019-06" db="EMBL/GenBank/DDBJ databases">
        <title>Sequencing the genomes of 1000 actinobacteria strains.</title>
        <authorList>
            <person name="Klenk H.-P."/>
        </authorList>
    </citation>
    <scope>NUCLEOTIDE SEQUENCE [LARGE SCALE GENOMIC DNA]</scope>
    <source>
        <strain evidence="1 2">DSM 41649</strain>
    </source>
</reference>
<dbReference type="OrthoDB" id="4228381at2"/>
<proteinExistence type="predicted"/>
<dbReference type="Proteomes" id="UP000318416">
    <property type="component" value="Unassembled WGS sequence"/>
</dbReference>
<gene>
    <name evidence="1" type="ORF">FB465_4115</name>
</gene>
<comment type="caution">
    <text evidence="1">The sequence shown here is derived from an EMBL/GenBank/DDBJ whole genome shotgun (WGS) entry which is preliminary data.</text>
</comment>
<sequence length="180" mass="18327">MSLSTRVIAALGAVVVIGAGTVGLSVAHANDKGEPEKHLATLTVGRSSIHSAPFCYNDGKALSEEAQAKCQSDAKKAEADGSLPTSDVVASDQIGVGVEPGVADKGWFAFTNGGTQGQATLASARKGSTYSGSVAATSVLNAGEKTTVTVVEADQKTQDIIGVWYFQLKNKDAVTVAATK</sequence>
<dbReference type="RefSeq" id="WP_145792544.1">
    <property type="nucleotide sequence ID" value="NZ_BAAABR010000045.1"/>
</dbReference>
<name>A0A561ETS5_9ACTN</name>
<dbReference type="AlphaFoldDB" id="A0A561ETS5"/>